<organism evidence="5 6">
    <name type="scientific">Panicum miliaceum</name>
    <name type="common">Proso millet</name>
    <name type="synonym">Broomcorn millet</name>
    <dbReference type="NCBI Taxonomy" id="4540"/>
    <lineage>
        <taxon>Eukaryota</taxon>
        <taxon>Viridiplantae</taxon>
        <taxon>Streptophyta</taxon>
        <taxon>Embryophyta</taxon>
        <taxon>Tracheophyta</taxon>
        <taxon>Spermatophyta</taxon>
        <taxon>Magnoliopsida</taxon>
        <taxon>Liliopsida</taxon>
        <taxon>Poales</taxon>
        <taxon>Poaceae</taxon>
        <taxon>PACMAD clade</taxon>
        <taxon>Panicoideae</taxon>
        <taxon>Panicodae</taxon>
        <taxon>Paniceae</taxon>
        <taxon>Panicinae</taxon>
        <taxon>Panicum</taxon>
        <taxon>Panicum sect. Panicum</taxon>
    </lineage>
</organism>
<dbReference type="EMBL" id="PQIB02000010">
    <property type="protein sequence ID" value="RLM93227.1"/>
    <property type="molecule type" value="Genomic_DNA"/>
</dbReference>
<protein>
    <recommendedName>
        <fullName evidence="4">Ubiquitin-like protease family profile domain-containing protein</fullName>
    </recommendedName>
</protein>
<dbReference type="AlphaFoldDB" id="A0A3L6R4D2"/>
<name>A0A3L6R4D2_PANMI</name>
<gene>
    <name evidence="5" type="ORF">C2845_PM08G11700</name>
</gene>
<evidence type="ECO:0000256" key="3">
    <source>
        <dbReference type="ARBA" id="ARBA00022801"/>
    </source>
</evidence>
<accession>A0A3L6R4D2</accession>
<keyword evidence="2" id="KW-0645">Protease</keyword>
<dbReference type="Pfam" id="PF02902">
    <property type="entry name" value="Peptidase_C48"/>
    <property type="match status" value="1"/>
</dbReference>
<evidence type="ECO:0000256" key="1">
    <source>
        <dbReference type="ARBA" id="ARBA00005234"/>
    </source>
</evidence>
<evidence type="ECO:0000313" key="5">
    <source>
        <dbReference type="EMBL" id="RLM93227.1"/>
    </source>
</evidence>
<reference evidence="6" key="1">
    <citation type="journal article" date="2019" name="Nat. Commun.">
        <title>The genome of broomcorn millet.</title>
        <authorList>
            <person name="Zou C."/>
            <person name="Miki D."/>
            <person name="Li D."/>
            <person name="Tang Q."/>
            <person name="Xiao L."/>
            <person name="Rajput S."/>
            <person name="Deng P."/>
            <person name="Jia W."/>
            <person name="Huang R."/>
            <person name="Zhang M."/>
            <person name="Sun Y."/>
            <person name="Hu J."/>
            <person name="Fu X."/>
            <person name="Schnable P.S."/>
            <person name="Li F."/>
            <person name="Zhang H."/>
            <person name="Feng B."/>
            <person name="Zhu X."/>
            <person name="Liu R."/>
            <person name="Schnable J.C."/>
            <person name="Zhu J.-K."/>
            <person name="Zhang H."/>
        </authorList>
    </citation>
    <scope>NUCLEOTIDE SEQUENCE [LARGE SCALE GENOMIC DNA]</scope>
</reference>
<feature type="domain" description="Ubiquitin-like protease family profile" evidence="4">
    <location>
        <begin position="68"/>
        <end position="175"/>
    </location>
</feature>
<comment type="caution">
    <text evidence="5">The sequence shown here is derived from an EMBL/GenBank/DDBJ whole genome shotgun (WGS) entry which is preliminary data.</text>
</comment>
<comment type="similarity">
    <text evidence="1">Belongs to the peptidase C48 family.</text>
</comment>
<dbReference type="GO" id="GO:0008234">
    <property type="term" value="F:cysteine-type peptidase activity"/>
    <property type="evidence" value="ECO:0007669"/>
    <property type="project" value="InterPro"/>
</dbReference>
<dbReference type="SUPFAM" id="SSF54001">
    <property type="entry name" value="Cysteine proteinases"/>
    <property type="match status" value="1"/>
</dbReference>
<dbReference type="InterPro" id="IPR038765">
    <property type="entry name" value="Papain-like_cys_pep_sf"/>
</dbReference>
<evidence type="ECO:0000313" key="6">
    <source>
        <dbReference type="Proteomes" id="UP000275267"/>
    </source>
</evidence>
<dbReference type="Gene3D" id="3.40.395.10">
    <property type="entry name" value="Adenoviral Proteinase, Chain A"/>
    <property type="match status" value="1"/>
</dbReference>
<dbReference type="OrthoDB" id="657918at2759"/>
<keyword evidence="6" id="KW-1185">Reference proteome</keyword>
<evidence type="ECO:0000259" key="4">
    <source>
        <dbReference type="Pfam" id="PF02902"/>
    </source>
</evidence>
<evidence type="ECO:0000256" key="2">
    <source>
        <dbReference type="ARBA" id="ARBA00022670"/>
    </source>
</evidence>
<keyword evidence="3" id="KW-0378">Hydrolase</keyword>
<dbReference type="STRING" id="4540.A0A3L6R4D2"/>
<dbReference type="GO" id="GO:0006508">
    <property type="term" value="P:proteolysis"/>
    <property type="evidence" value="ECO:0007669"/>
    <property type="project" value="UniProtKB-KW"/>
</dbReference>
<sequence length="224" mass="26949">MAKEVDDIYNELGISTEVINYDNVRVSYQQLAILRRSNKDYVMKHEWNQTFLNDTCGKCFTLANGCFKFTSSDYLLFPIIHEDHWFVFIVALHDGYFIFIDSFFREDDMYQQNVKSTVIPNFVRAWDEFIGIDWNFHEFVIHYAPVPKLDLKFFSKYDDRIFVMKFLELWDQRVNLIQKFSSSHIPDIRVQYMNIMVFSPHNCNNDAKDKVRNHTAMLELKRRF</sequence>
<dbReference type="Proteomes" id="UP000275267">
    <property type="component" value="Unassembled WGS sequence"/>
</dbReference>
<proteinExistence type="inferred from homology"/>
<dbReference type="InterPro" id="IPR003653">
    <property type="entry name" value="Peptidase_C48_C"/>
</dbReference>